<feature type="domain" description="Endoplasmic reticulum metallopeptidase 1-like C-terminal" evidence="17">
    <location>
        <begin position="662"/>
        <end position="888"/>
    </location>
</feature>
<keyword evidence="5 15" id="KW-0812">Transmembrane</keyword>
<reference evidence="19 20" key="1">
    <citation type="submission" date="2020-11" db="EMBL/GenBank/DDBJ databases">
        <authorList>
            <person name="Wallbank WR R."/>
            <person name="Pardo Diaz C."/>
            <person name="Kozak K."/>
            <person name="Martin S."/>
            <person name="Jiggins C."/>
            <person name="Moest M."/>
            <person name="Warren A I."/>
            <person name="Generalovic N T."/>
            <person name="Byers J.R.P. K."/>
            <person name="Montejo-Kovacevich G."/>
            <person name="Yen C E."/>
        </authorList>
    </citation>
    <scope>NUCLEOTIDE SEQUENCE [LARGE SCALE GENOMIC DNA]</scope>
</reference>
<dbReference type="GO" id="GO:0008235">
    <property type="term" value="F:metalloexopeptidase activity"/>
    <property type="evidence" value="ECO:0007669"/>
    <property type="project" value="InterPro"/>
</dbReference>
<accession>A0A7R8V2T0</accession>
<evidence type="ECO:0000313" key="19">
    <source>
        <dbReference type="EMBL" id="CAD7091424.1"/>
    </source>
</evidence>
<feature type="transmembrane region" description="Helical" evidence="15">
    <location>
        <begin position="425"/>
        <end position="451"/>
    </location>
</feature>
<dbReference type="AlphaFoldDB" id="A0A7R8V2T0"/>
<dbReference type="SUPFAM" id="SSF53187">
    <property type="entry name" value="Zn-dependent exopeptidases"/>
    <property type="match status" value="1"/>
</dbReference>
<keyword evidence="13" id="KW-0325">Glycoprotein</keyword>
<dbReference type="GO" id="GO:0046872">
    <property type="term" value="F:metal ion binding"/>
    <property type="evidence" value="ECO:0007669"/>
    <property type="project" value="UniProtKB-KW"/>
</dbReference>
<proteinExistence type="inferred from homology"/>
<keyword evidence="12 15" id="KW-0472">Membrane</keyword>
<feature type="domain" description="Peptidase M28" evidence="16">
    <location>
        <begin position="157"/>
        <end position="355"/>
    </location>
</feature>
<keyword evidence="11" id="KW-0482">Metalloprotease</keyword>
<dbReference type="OrthoDB" id="76293at2759"/>
<feature type="transmembrane region" description="Helical" evidence="15">
    <location>
        <begin position="629"/>
        <end position="652"/>
    </location>
</feature>
<evidence type="ECO:0000313" key="20">
    <source>
        <dbReference type="Proteomes" id="UP000594454"/>
    </source>
</evidence>
<keyword evidence="6" id="KW-0479">Metal-binding</keyword>
<dbReference type="PANTHER" id="PTHR12147">
    <property type="entry name" value="METALLOPEPTIDASE M28 FAMILY MEMBER"/>
    <property type="match status" value="1"/>
</dbReference>
<feature type="transmembrane region" description="Helical" evidence="15">
    <location>
        <begin position="530"/>
        <end position="551"/>
    </location>
</feature>
<feature type="transmembrane region" description="Helical" evidence="15">
    <location>
        <begin position="558"/>
        <end position="579"/>
    </location>
</feature>
<evidence type="ECO:0000256" key="1">
    <source>
        <dbReference type="ARBA" id="ARBA00001947"/>
    </source>
</evidence>
<dbReference type="CDD" id="cd03875">
    <property type="entry name" value="M28_Fxna_like"/>
    <property type="match status" value="1"/>
</dbReference>
<dbReference type="Pfam" id="PF22248">
    <property type="entry name" value="ERMP1_C"/>
    <property type="match status" value="1"/>
</dbReference>
<evidence type="ECO:0000256" key="7">
    <source>
        <dbReference type="ARBA" id="ARBA00022801"/>
    </source>
</evidence>
<keyword evidence="20" id="KW-1185">Reference proteome</keyword>
<evidence type="ECO:0000256" key="13">
    <source>
        <dbReference type="ARBA" id="ARBA00023180"/>
    </source>
</evidence>
<keyword evidence="9" id="KW-0862">Zinc</keyword>
<name>A0A7R8V2T0_HERIL</name>
<evidence type="ECO:0000256" key="14">
    <source>
        <dbReference type="ARBA" id="ARBA00078796"/>
    </source>
</evidence>
<evidence type="ECO:0000256" key="6">
    <source>
        <dbReference type="ARBA" id="ARBA00022723"/>
    </source>
</evidence>
<evidence type="ECO:0000256" key="10">
    <source>
        <dbReference type="ARBA" id="ARBA00022989"/>
    </source>
</evidence>
<dbReference type="InterPro" id="IPR053973">
    <property type="entry name" value="ERMP1-like_C"/>
</dbReference>
<evidence type="ECO:0000259" key="17">
    <source>
        <dbReference type="Pfam" id="PF22248"/>
    </source>
</evidence>
<comment type="similarity">
    <text evidence="3">Belongs to the peptidase M28 family.</text>
</comment>
<keyword evidence="4" id="KW-0645">Protease</keyword>
<dbReference type="PANTHER" id="PTHR12147:SF22">
    <property type="entry name" value="ENDOPLASMIC RETICULUM METALLOPEPTIDASE 1"/>
    <property type="match status" value="1"/>
</dbReference>
<evidence type="ECO:0000256" key="8">
    <source>
        <dbReference type="ARBA" id="ARBA00022824"/>
    </source>
</evidence>
<sequence length="890" mass="100854">MFSFDGPLTSRKGKRKTSETSIFDINYTKENVHNIAEYWTIVLLLFVFLIGCYTRYNYRDNLPKALGNNDLLNKPTRFIAERAWKDLEILTNFGAKPTGSYNNEVLAVDFLKREISYIQQMAHPTQKIEMDVQVVSGAYWAAFKPHGMTNVYRNVQNVVVKLHGQSSDFHGNGNHSLMLNCHFDSVAGSPGSSDDGASCCVMLEILRVLSRRNVVNKHSIIFLFNGAEETPLQASHGFITQHKWAKEIRAFINLESVGSAGKEILFQTGPKHPWLIKMYGQAASHPNAQVAAEEVFQSGLIPSDTDFRIFRDFGKIPGVDLAHVINGYRYHTKYDHIKFIPKSVLQHTGDNILALTKLIANSEELSNTEKHAEGSEVFFDILGFVFVHYSVHFAKIFNYVVVSLSIVLPYIFLSRATQGINRKYLRYEIILGFLVNVICFVGANAACYAIAYDVDRAGRPMSWYSYPILVITVYCVATLAVQCSVHLLFNRNKKAPMSIALKTQARLTGTSLFWGLLAAAITMAEYKIGYVIVVPQLITLITNSLIGFMGLQNTIRKWLYVHLGGQVLVVLWATHFYHVVVDMFIPIAGRSGGAKNPDLLIAIISCSLTFFITSYLTPLVILLKRSRHFLLSLLAIYVISRYYFVAFTKYGFPYRDNSNGFPAVQRHFITHTMRTVHDLNGTIQYTDAGFWMRELDRNAKKTIESLIAPDEPIPQMKNNLCQTQVFCGLPFYSCRQLHTDGFWVPSPQPLVRETGLLVLKNRRKLSPTEIQLSFELTGSYLMSLQIRPKPGMTLANWNIMESVPEPNVYLNQKAYFVMITHGLEAPTMNITLNFKTNEDDFNGPLVDIALVTFHWEYHKEHTPTFANLLAKVPTWAFVVPSVASYKSWVY</sequence>
<dbReference type="FunFam" id="3.40.630.10:FF:000008">
    <property type="entry name" value="Endoplasmic reticulum metallopeptidase 1"/>
    <property type="match status" value="1"/>
</dbReference>
<evidence type="ECO:0000256" key="3">
    <source>
        <dbReference type="ARBA" id="ARBA00010918"/>
    </source>
</evidence>
<comment type="subcellular location">
    <subcellularLocation>
        <location evidence="2">Endoplasmic reticulum membrane</location>
        <topology evidence="2">Multi-pass membrane protein</topology>
    </subcellularLocation>
</comment>
<organism evidence="19 20">
    <name type="scientific">Hermetia illucens</name>
    <name type="common">Black soldier fly</name>
    <dbReference type="NCBI Taxonomy" id="343691"/>
    <lineage>
        <taxon>Eukaryota</taxon>
        <taxon>Metazoa</taxon>
        <taxon>Ecdysozoa</taxon>
        <taxon>Arthropoda</taxon>
        <taxon>Hexapoda</taxon>
        <taxon>Insecta</taxon>
        <taxon>Pterygota</taxon>
        <taxon>Neoptera</taxon>
        <taxon>Endopterygota</taxon>
        <taxon>Diptera</taxon>
        <taxon>Brachycera</taxon>
        <taxon>Stratiomyomorpha</taxon>
        <taxon>Stratiomyidae</taxon>
        <taxon>Hermetiinae</taxon>
        <taxon>Hermetia</taxon>
    </lineage>
</organism>
<feature type="transmembrane region" description="Helical" evidence="15">
    <location>
        <begin position="505"/>
        <end position="524"/>
    </location>
</feature>
<feature type="domain" description="Endoplasmic reticulum metallopeptidase 1/1-A TM" evidence="18">
    <location>
        <begin position="428"/>
        <end position="639"/>
    </location>
</feature>
<feature type="transmembrane region" description="Helical" evidence="15">
    <location>
        <begin position="599"/>
        <end position="622"/>
    </location>
</feature>
<keyword evidence="7" id="KW-0378">Hydrolase</keyword>
<dbReference type="GO" id="GO:0006508">
    <property type="term" value="P:proteolysis"/>
    <property type="evidence" value="ECO:0007669"/>
    <property type="project" value="UniProtKB-KW"/>
</dbReference>
<evidence type="ECO:0000256" key="2">
    <source>
        <dbReference type="ARBA" id="ARBA00004477"/>
    </source>
</evidence>
<dbReference type="OMA" id="VLFENYW"/>
<dbReference type="GO" id="GO:0005789">
    <property type="term" value="C:endoplasmic reticulum membrane"/>
    <property type="evidence" value="ECO:0007669"/>
    <property type="project" value="UniProtKB-SubCell"/>
</dbReference>
<evidence type="ECO:0000259" key="16">
    <source>
        <dbReference type="Pfam" id="PF04389"/>
    </source>
</evidence>
<protein>
    <recommendedName>
        <fullName evidence="14">FXNA-like protease</fullName>
    </recommendedName>
</protein>
<feature type="transmembrane region" description="Helical" evidence="15">
    <location>
        <begin position="396"/>
        <end position="413"/>
    </location>
</feature>
<dbReference type="InterPro" id="IPR045175">
    <property type="entry name" value="M28_fam"/>
</dbReference>
<dbReference type="InterPro" id="IPR053974">
    <property type="entry name" value="ERMP1_1-A_TM"/>
</dbReference>
<evidence type="ECO:0000256" key="15">
    <source>
        <dbReference type="SAM" id="Phobius"/>
    </source>
</evidence>
<dbReference type="InterPro" id="IPR048024">
    <property type="entry name" value="Fxna-like_M28_dom"/>
</dbReference>
<dbReference type="Proteomes" id="UP000594454">
    <property type="component" value="Chromosome 5"/>
</dbReference>
<dbReference type="InterPro" id="IPR007484">
    <property type="entry name" value="Peptidase_M28"/>
</dbReference>
<dbReference type="Pfam" id="PF22249">
    <property type="entry name" value="ERMP1-TM"/>
    <property type="match status" value="1"/>
</dbReference>
<keyword evidence="8" id="KW-0256">Endoplasmic reticulum</keyword>
<evidence type="ECO:0000256" key="11">
    <source>
        <dbReference type="ARBA" id="ARBA00023049"/>
    </source>
</evidence>
<feature type="transmembrane region" description="Helical" evidence="15">
    <location>
        <begin position="38"/>
        <end position="56"/>
    </location>
</feature>
<evidence type="ECO:0000256" key="5">
    <source>
        <dbReference type="ARBA" id="ARBA00022692"/>
    </source>
</evidence>
<evidence type="ECO:0000256" key="9">
    <source>
        <dbReference type="ARBA" id="ARBA00022833"/>
    </source>
</evidence>
<dbReference type="EMBL" id="LR899013">
    <property type="protein sequence ID" value="CAD7091424.1"/>
    <property type="molecule type" value="Genomic_DNA"/>
</dbReference>
<dbReference type="Pfam" id="PF04389">
    <property type="entry name" value="Peptidase_M28"/>
    <property type="match status" value="1"/>
</dbReference>
<evidence type="ECO:0000256" key="4">
    <source>
        <dbReference type="ARBA" id="ARBA00022670"/>
    </source>
</evidence>
<keyword evidence="10 15" id="KW-1133">Transmembrane helix</keyword>
<feature type="transmembrane region" description="Helical" evidence="15">
    <location>
        <begin position="463"/>
        <end position="485"/>
    </location>
</feature>
<evidence type="ECO:0000259" key="18">
    <source>
        <dbReference type="Pfam" id="PF22249"/>
    </source>
</evidence>
<gene>
    <name evidence="19" type="ORF">HERILL_LOCUS13840</name>
</gene>
<dbReference type="InParanoid" id="A0A7R8V2T0"/>
<evidence type="ECO:0000256" key="12">
    <source>
        <dbReference type="ARBA" id="ARBA00023136"/>
    </source>
</evidence>
<comment type="cofactor">
    <cofactor evidence="1">
        <name>Zn(2+)</name>
        <dbReference type="ChEBI" id="CHEBI:29105"/>
    </cofactor>
</comment>
<dbReference type="Gene3D" id="3.40.630.10">
    <property type="entry name" value="Zn peptidases"/>
    <property type="match status" value="1"/>
</dbReference>